<evidence type="ECO:0000313" key="1">
    <source>
        <dbReference type="EMBL" id="APO70895.1"/>
    </source>
</evidence>
<keyword evidence="1" id="KW-0614">Plasmid</keyword>
<proteinExistence type="predicted"/>
<sequence length="84" mass="8771">MTIFMVKPSEIASPQTQSQNAKLGGSSSTSLIISSTLGIGLFNLNEALRLAVIAEACLIILSVTCPQSCPDCARCQAAYEKPAP</sequence>
<dbReference type="Proteomes" id="UP000184749">
    <property type="component" value="Plasmid pRgalIE4872d"/>
</dbReference>
<name>A0A1L5NSL7_9HYPH</name>
<dbReference type="EMBL" id="CP017105">
    <property type="protein sequence ID" value="APO70895.1"/>
    <property type="molecule type" value="Genomic_DNA"/>
</dbReference>
<gene>
    <name evidence="1" type="ORF">IE4872_PD00361</name>
</gene>
<reference evidence="1 2" key="1">
    <citation type="submission" date="2016-09" db="EMBL/GenBank/DDBJ databases">
        <title>The complete genome sequences of Rhizobium gallicum, symbiovars gallicum and phaseoli, symbionts associated to common bean (Phaseolus vulgaris).</title>
        <authorList>
            <person name="Bustos P."/>
            <person name="Santamaria R.I."/>
            <person name="Perez-Carrascal O.M."/>
            <person name="Juarez S."/>
            <person name="Lozano L."/>
            <person name="Martinez-Flores I."/>
            <person name="Martinez-Romero E."/>
            <person name="Cevallos M."/>
            <person name="Romero D."/>
            <person name="Davila G."/>
            <person name="Gonzalez V."/>
        </authorList>
    </citation>
    <scope>NUCLEOTIDE SEQUENCE [LARGE SCALE GENOMIC DNA]</scope>
    <source>
        <strain evidence="1 2">IE4872</strain>
        <plasmid evidence="2">prgalie4872d</plasmid>
    </source>
</reference>
<geneLocation type="plasmid" evidence="2">
    <name>prgalie4872d</name>
</geneLocation>
<organism evidence="1 2">
    <name type="scientific">Rhizobium gallicum</name>
    <dbReference type="NCBI Taxonomy" id="56730"/>
    <lineage>
        <taxon>Bacteria</taxon>
        <taxon>Pseudomonadati</taxon>
        <taxon>Pseudomonadota</taxon>
        <taxon>Alphaproteobacteria</taxon>
        <taxon>Hyphomicrobiales</taxon>
        <taxon>Rhizobiaceae</taxon>
        <taxon>Rhizobium/Agrobacterium group</taxon>
        <taxon>Rhizobium</taxon>
    </lineage>
</organism>
<accession>A0A1L5NSL7</accession>
<protein>
    <submittedName>
        <fullName evidence="1">Uncharacterized protein</fullName>
    </submittedName>
</protein>
<evidence type="ECO:0000313" key="2">
    <source>
        <dbReference type="Proteomes" id="UP000184749"/>
    </source>
</evidence>
<dbReference type="AlphaFoldDB" id="A0A1L5NSL7"/>